<feature type="transmembrane region" description="Helical" evidence="2">
    <location>
        <begin position="278"/>
        <end position="302"/>
    </location>
</feature>
<keyword evidence="3" id="KW-0732">Signal</keyword>
<evidence type="ECO:0000313" key="5">
    <source>
        <dbReference type="Proteomes" id="UP000324767"/>
    </source>
</evidence>
<dbReference type="Proteomes" id="UP000324767">
    <property type="component" value="Unassembled WGS sequence"/>
</dbReference>
<feature type="signal peptide" evidence="3">
    <location>
        <begin position="1"/>
        <end position="21"/>
    </location>
</feature>
<keyword evidence="2" id="KW-0812">Transmembrane</keyword>
<evidence type="ECO:0000313" key="4">
    <source>
        <dbReference type="EMBL" id="KAA6412156.1"/>
    </source>
</evidence>
<feature type="transmembrane region" description="Helical" evidence="2">
    <location>
        <begin position="462"/>
        <end position="482"/>
    </location>
</feature>
<keyword evidence="2" id="KW-0472">Membrane</keyword>
<name>A0A5M8PU00_9LECA</name>
<evidence type="ECO:0000256" key="2">
    <source>
        <dbReference type="SAM" id="Phobius"/>
    </source>
</evidence>
<dbReference type="EMBL" id="VXIT01000006">
    <property type="protein sequence ID" value="KAA6412156.1"/>
    <property type="molecule type" value="Genomic_DNA"/>
</dbReference>
<protein>
    <submittedName>
        <fullName evidence="4">Uncharacterized protein</fullName>
    </submittedName>
</protein>
<organism evidence="4 5">
    <name type="scientific">Lasallia pustulata</name>
    <dbReference type="NCBI Taxonomy" id="136370"/>
    <lineage>
        <taxon>Eukaryota</taxon>
        <taxon>Fungi</taxon>
        <taxon>Dikarya</taxon>
        <taxon>Ascomycota</taxon>
        <taxon>Pezizomycotina</taxon>
        <taxon>Lecanoromycetes</taxon>
        <taxon>OSLEUM clade</taxon>
        <taxon>Umbilicariomycetidae</taxon>
        <taxon>Umbilicariales</taxon>
        <taxon>Umbilicariaceae</taxon>
        <taxon>Lasallia</taxon>
    </lineage>
</organism>
<sequence>MPGSKLLACVVFLLLTVLIHASPVGAHLQKHDAQNRGSHTPRLLHRAPSCPGFNGNSDIYGLGIRPGVYFQWLASWLTNTLSPNEAGLSHTANSIFVLAITIAIATSIASDLIKPVEVYVMLLICFGFFFTVLSFLGIRLYFLTPASIAKTIEGVRRSCGSWYGSRKGRWKRTVHSVVALMVDTTGEGVLGAALGAAKMFTLDISFTSASSVKHRALSWSGVVWRTAIASMVASINIYLWWSPWRSLQNAADATQCDTLVYFFGRQELSPAMITFFKVASIVLAVPIFYLFIVLYQILLVMLQLTYEVVLHRIFGSTFGDSRLFRSWDKLPEPLKKYFFGTVFVPMSPIGFNPLLDILEAYLNSSKVGRVGIPPNQALPEDQESPPSISDLLKAYIGFLSRGTEDTEGAAPSDTQVDSIFRGLCLVFHAVLLATMACFITFIELTLTANSIFGVYTLRTTGQLIPFIIGITSLAAAMCELALRHVRKQHPDYAMVSLAVDLGAGTGRIEMRQKGSNSSAPDAVHGTQTAPLRSNNG</sequence>
<keyword evidence="2" id="KW-1133">Transmembrane helix</keyword>
<feature type="transmembrane region" description="Helical" evidence="2">
    <location>
        <begin position="222"/>
        <end position="241"/>
    </location>
</feature>
<evidence type="ECO:0000256" key="3">
    <source>
        <dbReference type="SAM" id="SignalP"/>
    </source>
</evidence>
<feature type="transmembrane region" description="Helical" evidence="2">
    <location>
        <begin position="118"/>
        <end position="142"/>
    </location>
</feature>
<comment type="caution">
    <text evidence="4">The sequence shown here is derived from an EMBL/GenBank/DDBJ whole genome shotgun (WGS) entry which is preliminary data.</text>
</comment>
<evidence type="ECO:0000256" key="1">
    <source>
        <dbReference type="SAM" id="MobiDB-lite"/>
    </source>
</evidence>
<reference evidence="4 5" key="1">
    <citation type="submission" date="2019-09" db="EMBL/GenBank/DDBJ databases">
        <title>The hologenome of the rock-dwelling lichen Lasallia pustulata.</title>
        <authorList>
            <person name="Greshake Tzovaras B."/>
            <person name="Segers F."/>
            <person name="Bicker A."/>
            <person name="Dal Grande F."/>
            <person name="Otte J."/>
            <person name="Hankeln T."/>
            <person name="Schmitt I."/>
            <person name="Ebersberger I."/>
        </authorList>
    </citation>
    <scope>NUCLEOTIDE SEQUENCE [LARGE SCALE GENOMIC DNA]</scope>
    <source>
        <strain evidence="4">A1-1</strain>
    </source>
</reference>
<accession>A0A5M8PU00</accession>
<feature type="chain" id="PRO_5024294840" evidence="3">
    <location>
        <begin position="22"/>
        <end position="536"/>
    </location>
</feature>
<feature type="transmembrane region" description="Helical" evidence="2">
    <location>
        <begin position="422"/>
        <end position="442"/>
    </location>
</feature>
<gene>
    <name evidence="4" type="ORF">FRX48_04307</name>
</gene>
<proteinExistence type="predicted"/>
<dbReference type="OrthoDB" id="3945378at2759"/>
<feature type="compositionally biased region" description="Polar residues" evidence="1">
    <location>
        <begin position="513"/>
        <end position="536"/>
    </location>
</feature>
<feature type="region of interest" description="Disordered" evidence="1">
    <location>
        <begin position="511"/>
        <end position="536"/>
    </location>
</feature>
<dbReference type="AlphaFoldDB" id="A0A5M8PU00"/>